<dbReference type="InterPro" id="IPR006196">
    <property type="entry name" value="RNA-binding_domain_S1_IF1"/>
</dbReference>
<dbReference type="PANTHER" id="PTHR21641:SF0">
    <property type="entry name" value="RNA-BINDING PROTEIN EIF1AD-RELATED"/>
    <property type="match status" value="1"/>
</dbReference>
<feature type="region of interest" description="Disordered" evidence="3">
    <location>
        <begin position="80"/>
        <end position="125"/>
    </location>
</feature>
<dbReference type="PANTHER" id="PTHR21641">
    <property type="entry name" value="TRANSLATION INITIATION FACTOR-RELATED"/>
    <property type="match status" value="1"/>
</dbReference>
<evidence type="ECO:0000313" key="5">
    <source>
        <dbReference type="EMBL" id="CAD9984427.1"/>
    </source>
</evidence>
<dbReference type="SUPFAM" id="SSF50249">
    <property type="entry name" value="Nucleic acid-binding proteins"/>
    <property type="match status" value="1"/>
</dbReference>
<dbReference type="GO" id="GO:0003723">
    <property type="term" value="F:RNA binding"/>
    <property type="evidence" value="ECO:0007669"/>
    <property type="project" value="UniProtKB-KW"/>
</dbReference>
<feature type="compositionally biased region" description="Polar residues" evidence="3">
    <location>
        <begin position="168"/>
        <end position="183"/>
    </location>
</feature>
<dbReference type="GO" id="GO:0005634">
    <property type="term" value="C:nucleus"/>
    <property type="evidence" value="ECO:0007669"/>
    <property type="project" value="TreeGrafter"/>
</dbReference>
<proteinExistence type="inferred from homology"/>
<feature type="domain" description="S1-like" evidence="4">
    <location>
        <begin position="29"/>
        <end position="84"/>
    </location>
</feature>
<dbReference type="Gene3D" id="2.40.50.140">
    <property type="entry name" value="Nucleic acid-binding proteins"/>
    <property type="match status" value="1"/>
</dbReference>
<dbReference type="SMART" id="SM00652">
    <property type="entry name" value="eIF1a"/>
    <property type="match status" value="1"/>
</dbReference>
<keyword evidence="2" id="KW-0694">RNA-binding</keyword>
<dbReference type="InterPro" id="IPR001253">
    <property type="entry name" value="TIF_eIF-1A"/>
</dbReference>
<reference evidence="5" key="1">
    <citation type="submission" date="2021-01" db="EMBL/GenBank/DDBJ databases">
        <authorList>
            <person name="Corre E."/>
            <person name="Pelletier E."/>
            <person name="Niang G."/>
            <person name="Scheremetjew M."/>
            <person name="Finn R."/>
            <person name="Kale V."/>
            <person name="Holt S."/>
            <person name="Cochrane G."/>
            <person name="Meng A."/>
            <person name="Brown T."/>
            <person name="Cohen L."/>
        </authorList>
    </citation>
    <scope>NUCLEOTIDE SEQUENCE</scope>
    <source>
        <strain evidence="5">CCMP125</strain>
    </source>
</reference>
<dbReference type="AlphaFoldDB" id="A0A7S3DUU6"/>
<dbReference type="EMBL" id="HBHT01032217">
    <property type="protein sequence ID" value="CAD9984427.1"/>
    <property type="molecule type" value="Transcribed_RNA"/>
</dbReference>
<evidence type="ECO:0000256" key="3">
    <source>
        <dbReference type="SAM" id="MobiDB-lite"/>
    </source>
</evidence>
<evidence type="ECO:0000256" key="1">
    <source>
        <dbReference type="ARBA" id="ARBA00007340"/>
    </source>
</evidence>
<feature type="compositionally biased region" description="Acidic residues" evidence="3">
    <location>
        <begin position="82"/>
        <end position="94"/>
    </location>
</feature>
<protein>
    <recommendedName>
        <fullName evidence="4">S1-like domain-containing protein</fullName>
    </recommendedName>
</protein>
<sequence>MAGLGRRTHYRKHVTDAVLNDLPEPAADESIAVVVATRGSNQFDVRLPHEAESRLAILPTKFRKLVWLKRNDYVIVQTSDTAENDENIQGDDDPPSDKKPSGDDAAESSSTPPVKQGGDEPSEETGSIRCMVTHILYSDQIKHLKSKGLWAIDDPGFANAAGEAADTPEQTQSDDQALTNENNDGIVYDSAYGLDSENEDDDLFVNTNRISRITIQDDSSSDED</sequence>
<organism evidence="5">
    <name type="scientific">Entomoneis paludosa</name>
    <dbReference type="NCBI Taxonomy" id="265537"/>
    <lineage>
        <taxon>Eukaryota</taxon>
        <taxon>Sar</taxon>
        <taxon>Stramenopiles</taxon>
        <taxon>Ochrophyta</taxon>
        <taxon>Bacillariophyta</taxon>
        <taxon>Bacillariophyceae</taxon>
        <taxon>Bacillariophycidae</taxon>
        <taxon>Entomoneidaceae</taxon>
        <taxon>Entomoneis</taxon>
    </lineage>
</organism>
<comment type="similarity">
    <text evidence="1">Belongs to the EIF1AD family.</text>
</comment>
<evidence type="ECO:0000259" key="4">
    <source>
        <dbReference type="Pfam" id="PF01176"/>
    </source>
</evidence>
<gene>
    <name evidence="5" type="ORF">APAL1065_LOCUS21654</name>
</gene>
<feature type="region of interest" description="Disordered" evidence="3">
    <location>
        <begin position="160"/>
        <end position="199"/>
    </location>
</feature>
<name>A0A7S3DUU6_9STRA</name>
<dbReference type="InterPro" id="IPR012340">
    <property type="entry name" value="NA-bd_OB-fold"/>
</dbReference>
<accession>A0A7S3DUU6</accession>
<dbReference type="GO" id="GO:0003743">
    <property type="term" value="F:translation initiation factor activity"/>
    <property type="evidence" value="ECO:0007669"/>
    <property type="project" value="InterPro"/>
</dbReference>
<evidence type="ECO:0000256" key="2">
    <source>
        <dbReference type="ARBA" id="ARBA00022884"/>
    </source>
</evidence>
<dbReference type="Pfam" id="PF01176">
    <property type="entry name" value="eIF-1a"/>
    <property type="match status" value="1"/>
</dbReference>
<dbReference type="InterPro" id="IPR039294">
    <property type="entry name" value="EIF1AD"/>
</dbReference>